<dbReference type="Proteomes" id="UP000479114">
    <property type="component" value="Plasmid unnamed2"/>
</dbReference>
<name>A0A6C0PCY9_9BACL</name>
<dbReference type="RefSeq" id="WP_162645896.1">
    <property type="nucleotide sequence ID" value="NZ_CP048288.1"/>
</dbReference>
<dbReference type="AlphaFoldDB" id="A0A6C0PCY9"/>
<accession>A0A6C0PCY9</accession>
<sequence>MPVMNPKTGEMDHVDLSIVNKIIVEPEYLHDFDMNEKKKIDFSIIGDEEANIVTFQAMFPLETRSTRAFKSEQFETIMSRVVHSDTQLRLEQTEEFKNATDSMIENYISNQRGDGKLFSRIDEIVSLDNGIGIIHDLKANQDVGTFETLVFCVKKNTNETHFDILDILSGVRSMKDLLDDPTRYRFSYYALDTQTIYEFIVLESGRGVLALDETLEGHSDQSIRMNHVQMEIRSLETEKDKVLLIEKANETKNTLRGVASDDFLHSQYVEQFNSARFDILKVSEQKAKKAQMMNKYADLELF</sequence>
<evidence type="ECO:0000313" key="2">
    <source>
        <dbReference type="Proteomes" id="UP000479114"/>
    </source>
</evidence>
<proteinExistence type="predicted"/>
<protein>
    <submittedName>
        <fullName evidence="1">Uncharacterized protein</fullName>
    </submittedName>
</protein>
<gene>
    <name evidence="1" type="ORF">GZH47_33250</name>
</gene>
<reference evidence="1 2" key="1">
    <citation type="submission" date="2020-02" db="EMBL/GenBank/DDBJ databases">
        <title>Paenibacillus sp. nov., isolated from rhizosphere soil of tomato.</title>
        <authorList>
            <person name="Weon H.-Y."/>
            <person name="Lee S.A."/>
        </authorList>
    </citation>
    <scope>NUCLEOTIDE SEQUENCE [LARGE SCALE GENOMIC DNA]</scope>
    <source>
        <strain evidence="1 2">14171R-81</strain>
        <plasmid evidence="1 2">unnamed2</plasmid>
    </source>
</reference>
<keyword evidence="1" id="KW-0614">Plasmid</keyword>
<organism evidence="1 2">
    <name type="scientific">Paenibacillus rhizovicinus</name>
    <dbReference type="NCBI Taxonomy" id="2704463"/>
    <lineage>
        <taxon>Bacteria</taxon>
        <taxon>Bacillati</taxon>
        <taxon>Bacillota</taxon>
        <taxon>Bacilli</taxon>
        <taxon>Bacillales</taxon>
        <taxon>Paenibacillaceae</taxon>
        <taxon>Paenibacillus</taxon>
    </lineage>
</organism>
<keyword evidence="2" id="KW-1185">Reference proteome</keyword>
<geneLocation type="plasmid" evidence="1 2">
    <name>unnamed2</name>
</geneLocation>
<dbReference type="KEGG" id="prz:GZH47_33250"/>
<dbReference type="EMBL" id="CP048288">
    <property type="protein sequence ID" value="QHW35762.1"/>
    <property type="molecule type" value="Genomic_DNA"/>
</dbReference>
<evidence type="ECO:0000313" key="1">
    <source>
        <dbReference type="EMBL" id="QHW35762.1"/>
    </source>
</evidence>